<dbReference type="InterPro" id="IPR036249">
    <property type="entry name" value="Thioredoxin-like_sf"/>
</dbReference>
<dbReference type="Pfam" id="PF08534">
    <property type="entry name" value="Redoxin"/>
    <property type="match status" value="1"/>
</dbReference>
<dbReference type="SUPFAM" id="SSF52833">
    <property type="entry name" value="Thioredoxin-like"/>
    <property type="match status" value="1"/>
</dbReference>
<evidence type="ECO:0000259" key="1">
    <source>
        <dbReference type="Pfam" id="PF08534"/>
    </source>
</evidence>
<gene>
    <name evidence="2" type="ORF">COV95_00075</name>
</gene>
<comment type="caution">
    <text evidence="2">The sequence shown here is derived from an EMBL/GenBank/DDBJ whole genome shotgun (WGS) entry which is preliminary data.</text>
</comment>
<dbReference type="Proteomes" id="UP000229834">
    <property type="component" value="Unassembled WGS sequence"/>
</dbReference>
<dbReference type="GO" id="GO:0016491">
    <property type="term" value="F:oxidoreductase activity"/>
    <property type="evidence" value="ECO:0007669"/>
    <property type="project" value="InterPro"/>
</dbReference>
<accession>A0A2H0K7E9</accession>
<feature type="domain" description="Redoxin" evidence="1">
    <location>
        <begin position="2"/>
        <end position="56"/>
    </location>
</feature>
<protein>
    <recommendedName>
        <fullName evidence="1">Redoxin domain-containing protein</fullName>
    </recommendedName>
</protein>
<dbReference type="Gene3D" id="3.40.30.10">
    <property type="entry name" value="Glutaredoxin"/>
    <property type="match status" value="1"/>
</dbReference>
<evidence type="ECO:0000313" key="2">
    <source>
        <dbReference type="EMBL" id="PIQ67182.1"/>
    </source>
</evidence>
<name>A0A2H0K7E9_9BACT</name>
<dbReference type="InterPro" id="IPR013740">
    <property type="entry name" value="Redoxin"/>
</dbReference>
<evidence type="ECO:0000313" key="3">
    <source>
        <dbReference type="Proteomes" id="UP000229834"/>
    </source>
</evidence>
<sequence length="61" mass="6893">MENFVSKRGITFPIVLDPRSDAARSYGVRYTNFHVLIDKDGNVVRTIPGDIRESDILSLLN</sequence>
<organism evidence="2 3">
    <name type="scientific">Candidatus Zambryskibacteria bacterium CG11_big_fil_rev_8_21_14_0_20_40_24</name>
    <dbReference type="NCBI Taxonomy" id="1975116"/>
    <lineage>
        <taxon>Bacteria</taxon>
        <taxon>Candidatus Zambryskiibacteriota</taxon>
    </lineage>
</organism>
<reference evidence="2 3" key="1">
    <citation type="submission" date="2017-09" db="EMBL/GenBank/DDBJ databases">
        <title>Depth-based differentiation of microbial function through sediment-hosted aquifers and enrichment of novel symbionts in the deep terrestrial subsurface.</title>
        <authorList>
            <person name="Probst A.J."/>
            <person name="Ladd B."/>
            <person name="Jarett J.K."/>
            <person name="Geller-Mcgrath D.E."/>
            <person name="Sieber C.M."/>
            <person name="Emerson J.B."/>
            <person name="Anantharaman K."/>
            <person name="Thomas B.C."/>
            <person name="Malmstrom R."/>
            <person name="Stieglmeier M."/>
            <person name="Klingl A."/>
            <person name="Woyke T."/>
            <person name="Ryan C.M."/>
            <person name="Banfield J.F."/>
        </authorList>
    </citation>
    <scope>NUCLEOTIDE SEQUENCE [LARGE SCALE GENOMIC DNA]</scope>
    <source>
        <strain evidence="2">CG11_big_fil_rev_8_21_14_0_20_40_24</strain>
    </source>
</reference>
<dbReference type="AlphaFoldDB" id="A0A2H0K7E9"/>
<dbReference type="EMBL" id="PCVC01000003">
    <property type="protein sequence ID" value="PIQ67182.1"/>
    <property type="molecule type" value="Genomic_DNA"/>
</dbReference>
<proteinExistence type="predicted"/>